<dbReference type="Proteomes" id="UP001642464">
    <property type="component" value="Unassembled WGS sequence"/>
</dbReference>
<comment type="caution">
    <text evidence="2">The sequence shown here is derived from an EMBL/GenBank/DDBJ whole genome shotgun (WGS) entry which is preliminary data.</text>
</comment>
<accession>A0ABP0MI15</accession>
<evidence type="ECO:0000313" key="3">
    <source>
        <dbReference type="Proteomes" id="UP001642464"/>
    </source>
</evidence>
<dbReference type="SMART" id="SM00357">
    <property type="entry name" value="CSP"/>
    <property type="match status" value="1"/>
</dbReference>
<dbReference type="InterPro" id="IPR002059">
    <property type="entry name" value="CSP_DNA-bd"/>
</dbReference>
<dbReference type="Pfam" id="PF00313">
    <property type="entry name" value="CSD"/>
    <property type="match status" value="1"/>
</dbReference>
<evidence type="ECO:0000313" key="2">
    <source>
        <dbReference type="EMBL" id="CAK9051136.1"/>
    </source>
</evidence>
<dbReference type="SUPFAM" id="SSF50249">
    <property type="entry name" value="Nucleic acid-binding proteins"/>
    <property type="match status" value="1"/>
</dbReference>
<feature type="domain" description="CSD" evidence="1">
    <location>
        <begin position="30"/>
        <end position="105"/>
    </location>
</feature>
<dbReference type="InterPro" id="IPR011129">
    <property type="entry name" value="CSD"/>
</dbReference>
<feature type="non-terminal residue" evidence="2">
    <location>
        <position position="169"/>
    </location>
</feature>
<reference evidence="2 3" key="1">
    <citation type="submission" date="2024-02" db="EMBL/GenBank/DDBJ databases">
        <authorList>
            <person name="Chen Y."/>
            <person name="Shah S."/>
            <person name="Dougan E. K."/>
            <person name="Thang M."/>
            <person name="Chan C."/>
        </authorList>
    </citation>
    <scope>NUCLEOTIDE SEQUENCE [LARGE SCALE GENOMIC DNA]</scope>
</reference>
<name>A0ABP0MI15_9DINO</name>
<proteinExistence type="predicted"/>
<gene>
    <name evidence="2" type="ORF">SCF082_LOCUS28105</name>
</gene>
<dbReference type="CDD" id="cd04458">
    <property type="entry name" value="CSP_CDS"/>
    <property type="match status" value="1"/>
</dbReference>
<dbReference type="EMBL" id="CAXAMM010022079">
    <property type="protein sequence ID" value="CAK9051136.1"/>
    <property type="molecule type" value="Genomic_DNA"/>
</dbReference>
<sequence length="169" mass="18333">MAAPAPKPARTVRAPDLKAVLNLQFKSKKRLEGRIRWFDKDKGFGKILPLDAKSTSPEEEIFVHKNHSEDGTEGDNYAALAPGALVSYEMTTQEDGKPCAQNVRVQGFAKILQNGLAEAAGAALSAKEAKFRQLLLHGLQSGVFQEKGQKKALMEDGFLQGVGREVGTL</sequence>
<evidence type="ECO:0000259" key="1">
    <source>
        <dbReference type="PROSITE" id="PS51857"/>
    </source>
</evidence>
<dbReference type="Gene3D" id="2.40.50.140">
    <property type="entry name" value="Nucleic acid-binding proteins"/>
    <property type="match status" value="1"/>
</dbReference>
<organism evidence="2 3">
    <name type="scientific">Durusdinium trenchii</name>
    <dbReference type="NCBI Taxonomy" id="1381693"/>
    <lineage>
        <taxon>Eukaryota</taxon>
        <taxon>Sar</taxon>
        <taxon>Alveolata</taxon>
        <taxon>Dinophyceae</taxon>
        <taxon>Suessiales</taxon>
        <taxon>Symbiodiniaceae</taxon>
        <taxon>Durusdinium</taxon>
    </lineage>
</organism>
<dbReference type="InterPro" id="IPR012340">
    <property type="entry name" value="NA-bd_OB-fold"/>
</dbReference>
<protein>
    <submittedName>
        <fullName evidence="2">Cold shock-like protein CspB (CSP-B)</fullName>
    </submittedName>
</protein>
<keyword evidence="3" id="KW-1185">Reference proteome</keyword>
<dbReference type="PROSITE" id="PS51857">
    <property type="entry name" value="CSD_2"/>
    <property type="match status" value="1"/>
</dbReference>